<evidence type="ECO:0000256" key="1">
    <source>
        <dbReference type="ARBA" id="ARBA00023157"/>
    </source>
</evidence>
<evidence type="ECO:0000313" key="3">
    <source>
        <dbReference type="EMBL" id="OHT14040.1"/>
    </source>
</evidence>
<dbReference type="PROSITE" id="PS50015">
    <property type="entry name" value="SAP_B"/>
    <property type="match status" value="1"/>
</dbReference>
<evidence type="ECO:0000313" key="4">
    <source>
        <dbReference type="Proteomes" id="UP000179807"/>
    </source>
</evidence>
<dbReference type="EMBL" id="MLAK01000431">
    <property type="protein sequence ID" value="OHT14040.1"/>
    <property type="molecule type" value="Genomic_DNA"/>
</dbReference>
<dbReference type="InterPro" id="IPR008139">
    <property type="entry name" value="SaposinB_dom"/>
</dbReference>
<evidence type="ECO:0000259" key="2">
    <source>
        <dbReference type="PROSITE" id="PS50015"/>
    </source>
</evidence>
<sequence>MCENIAVGILDMKQSGISIDDAKVELLDHCGMFSDFEPAYEEKCEEIARYYIPLFYNIVDKHLTETQICTKLGYCSDLESSKKK</sequence>
<feature type="domain" description="Saposin B-type" evidence="2">
    <location>
        <begin position="1"/>
        <end position="79"/>
    </location>
</feature>
<dbReference type="Gene3D" id="1.10.225.10">
    <property type="entry name" value="Saposin-like"/>
    <property type="match status" value="1"/>
</dbReference>
<protein>
    <recommendedName>
        <fullName evidence="2">Saposin B-type domain-containing protein</fullName>
    </recommendedName>
</protein>
<gene>
    <name evidence="3" type="ORF">TRFO_15702</name>
</gene>
<dbReference type="Proteomes" id="UP000179807">
    <property type="component" value="Unassembled WGS sequence"/>
</dbReference>
<dbReference type="AlphaFoldDB" id="A0A1J4KT31"/>
<dbReference type="Pfam" id="PF03489">
    <property type="entry name" value="SapB_2"/>
    <property type="match status" value="1"/>
</dbReference>
<reference evidence="3" key="1">
    <citation type="submission" date="2016-10" db="EMBL/GenBank/DDBJ databases">
        <authorList>
            <person name="Benchimol M."/>
            <person name="Almeida L.G."/>
            <person name="Vasconcelos A.T."/>
            <person name="Perreira-Neves A."/>
            <person name="Rosa I.A."/>
            <person name="Tasca T."/>
            <person name="Bogo M.R."/>
            <person name="de Souza W."/>
        </authorList>
    </citation>
    <scope>NUCLEOTIDE SEQUENCE [LARGE SCALE GENOMIC DNA]</scope>
    <source>
        <strain evidence="3">K</strain>
    </source>
</reference>
<keyword evidence="4" id="KW-1185">Reference proteome</keyword>
<dbReference type="RefSeq" id="XP_068367176.1">
    <property type="nucleotide sequence ID" value="XM_068498532.1"/>
</dbReference>
<organism evidence="3 4">
    <name type="scientific">Tritrichomonas foetus</name>
    <dbReference type="NCBI Taxonomy" id="1144522"/>
    <lineage>
        <taxon>Eukaryota</taxon>
        <taxon>Metamonada</taxon>
        <taxon>Parabasalia</taxon>
        <taxon>Tritrichomonadida</taxon>
        <taxon>Tritrichomonadidae</taxon>
        <taxon>Tritrichomonas</taxon>
    </lineage>
</organism>
<dbReference type="GeneID" id="94833236"/>
<name>A0A1J4KT31_9EUKA</name>
<dbReference type="InterPro" id="IPR008138">
    <property type="entry name" value="SapB_2"/>
</dbReference>
<keyword evidence="1" id="KW-1015">Disulfide bond</keyword>
<dbReference type="SUPFAM" id="SSF47862">
    <property type="entry name" value="Saposin"/>
    <property type="match status" value="1"/>
</dbReference>
<accession>A0A1J4KT31</accession>
<dbReference type="InterPro" id="IPR011001">
    <property type="entry name" value="Saposin-like"/>
</dbReference>
<dbReference type="SMART" id="SM00741">
    <property type="entry name" value="SapB"/>
    <property type="match status" value="1"/>
</dbReference>
<dbReference type="VEuPathDB" id="TrichDB:TRFO_15702"/>
<proteinExistence type="predicted"/>
<comment type="caution">
    <text evidence="3">The sequence shown here is derived from an EMBL/GenBank/DDBJ whole genome shotgun (WGS) entry which is preliminary data.</text>
</comment>